<evidence type="ECO:0000256" key="2">
    <source>
        <dbReference type="ARBA" id="ARBA00022747"/>
    </source>
</evidence>
<dbReference type="Gene3D" id="1.10.287.1120">
    <property type="entry name" value="Bipartite methylase S protein"/>
    <property type="match status" value="1"/>
</dbReference>
<dbReference type="CDD" id="cd17246">
    <property type="entry name" value="RMtype1_S_SonII-TRD2-CR2_like"/>
    <property type="match status" value="1"/>
</dbReference>
<comment type="similarity">
    <text evidence="1">Belongs to the type-I restriction system S methylase family.</text>
</comment>
<evidence type="ECO:0000259" key="4">
    <source>
        <dbReference type="Pfam" id="PF01420"/>
    </source>
</evidence>
<dbReference type="PANTHER" id="PTHR30408">
    <property type="entry name" value="TYPE-1 RESTRICTION ENZYME ECOKI SPECIFICITY PROTEIN"/>
    <property type="match status" value="1"/>
</dbReference>
<dbReference type="Pfam" id="PF01420">
    <property type="entry name" value="Methylase_S"/>
    <property type="match status" value="1"/>
</dbReference>
<dbReference type="EMBL" id="CP013386">
    <property type="protein sequence ID" value="AOJ00758.1"/>
    <property type="molecule type" value="Genomic_DNA"/>
</dbReference>
<dbReference type="InterPro" id="IPR044946">
    <property type="entry name" value="Restrct_endonuc_typeI_TRD_sf"/>
</dbReference>
<dbReference type="Proteomes" id="UP000062519">
    <property type="component" value="Chromosome 1"/>
</dbReference>
<evidence type="ECO:0000256" key="3">
    <source>
        <dbReference type="ARBA" id="ARBA00023125"/>
    </source>
</evidence>
<dbReference type="REBASE" id="155220">
    <property type="entry name" value="S.BspBDU6ORF2105P"/>
</dbReference>
<dbReference type="PANTHER" id="PTHR30408:SF12">
    <property type="entry name" value="TYPE I RESTRICTION ENZYME MJAVIII SPECIFICITY SUBUNIT"/>
    <property type="match status" value="1"/>
</dbReference>
<accession>A0A1B4FAP9</accession>
<evidence type="ECO:0000256" key="1">
    <source>
        <dbReference type="ARBA" id="ARBA00010923"/>
    </source>
</evidence>
<dbReference type="KEGG" id="buu:WS70_02110"/>
<dbReference type="InterPro" id="IPR000055">
    <property type="entry name" value="Restrct_endonuc_typeI_TRD"/>
</dbReference>
<feature type="domain" description="Type I restriction modification DNA specificity" evidence="4">
    <location>
        <begin position="14"/>
        <end position="176"/>
    </location>
</feature>
<keyword evidence="3" id="KW-0238">DNA-binding</keyword>
<dbReference type="RefSeq" id="WP_059598339.1">
    <property type="nucleotide sequence ID" value="NZ_CP013386.1"/>
</dbReference>
<dbReference type="AlphaFoldDB" id="A0A1B4FAP9"/>
<protein>
    <recommendedName>
        <fullName evidence="4">Type I restriction modification DNA specificity domain-containing protein</fullName>
    </recommendedName>
</protein>
<dbReference type="Gene3D" id="3.90.220.20">
    <property type="entry name" value="DNA methylase specificity domains"/>
    <property type="match status" value="2"/>
</dbReference>
<keyword evidence="6" id="KW-1185">Reference proteome</keyword>
<dbReference type="SUPFAM" id="SSF116734">
    <property type="entry name" value="DNA methylase specificity domain"/>
    <property type="match status" value="2"/>
</dbReference>
<evidence type="ECO:0000313" key="5">
    <source>
        <dbReference type="EMBL" id="AOJ00758.1"/>
    </source>
</evidence>
<evidence type="ECO:0000313" key="6">
    <source>
        <dbReference type="Proteomes" id="UP000062519"/>
    </source>
</evidence>
<sequence length="416" mass="45504">MKPEYKQTEVGDIPDDWIVTRIGDIATVKDGTHQTPRYVPVGIPFYSVEHVTSGNFDDTKFITVDEHKFLTRSFRMERGDVLMTRIGSIGDCKLINWDVDASFYVSLALLKIHGASSAYFEQYSKTHSFKREVELHSLASAIPRKINLGPISDVKVVLPPPAEQSAIASALSDVDALRSSLDALIAKKHDIKQAAMQQLLTGKTRLPGFEGEWTVTRLGDHATLIRNGVYSRAELSIDGSVKYLHYGDIHTSGAVYLNPSKAIMPFLDADKAVRLGRLVSGDLVFVDATEDLAGVGKSVEIVGAEGTEVVAGLHTIAVRFDKRILADGFKAYLQFIPAFGAHLRSLAAGTKVLSTNRSHIASAEIALPFIAEQAAIAEVLSDMDAELATLEARRDKTRLLKQGMMQELLTGKTRLV</sequence>
<organism evidence="5 6">
    <name type="scientific">Burkholderia mayonis</name>
    <dbReference type="NCBI Taxonomy" id="1385591"/>
    <lineage>
        <taxon>Bacteria</taxon>
        <taxon>Pseudomonadati</taxon>
        <taxon>Pseudomonadota</taxon>
        <taxon>Betaproteobacteria</taxon>
        <taxon>Burkholderiales</taxon>
        <taxon>Burkholderiaceae</taxon>
        <taxon>Burkholderia</taxon>
        <taxon>pseudomallei group</taxon>
    </lineage>
</organism>
<dbReference type="GO" id="GO:0003677">
    <property type="term" value="F:DNA binding"/>
    <property type="evidence" value="ECO:0007669"/>
    <property type="project" value="UniProtKB-KW"/>
</dbReference>
<reference evidence="5 6" key="1">
    <citation type="submission" date="2015-12" db="EMBL/GenBank/DDBJ databases">
        <title>Diversity of Burkholderia near neighbor genomes.</title>
        <authorList>
            <person name="Sahl J."/>
            <person name="Wagner D."/>
            <person name="Keim P."/>
        </authorList>
    </citation>
    <scope>NUCLEOTIDE SEQUENCE [LARGE SCALE GENOMIC DNA]</scope>
    <source>
        <strain evidence="5 6">BDU6</strain>
    </source>
</reference>
<keyword evidence="2" id="KW-0680">Restriction system</keyword>
<dbReference type="InterPro" id="IPR052021">
    <property type="entry name" value="Type-I_RS_S_subunit"/>
</dbReference>
<gene>
    <name evidence="5" type="ORF">WS70_02110</name>
</gene>
<proteinExistence type="inferred from homology"/>
<name>A0A1B4FAP9_9BURK</name>
<dbReference type="GO" id="GO:0009307">
    <property type="term" value="P:DNA restriction-modification system"/>
    <property type="evidence" value="ECO:0007669"/>
    <property type="project" value="UniProtKB-KW"/>
</dbReference>